<comment type="caution">
    <text evidence="4">The sequence shown here is derived from an EMBL/GenBank/DDBJ whole genome shotgun (WGS) entry which is preliminary data.</text>
</comment>
<evidence type="ECO:0000256" key="1">
    <source>
        <dbReference type="SAM" id="MobiDB-lite"/>
    </source>
</evidence>
<name>A0A4R3MW41_9GAMM</name>
<dbReference type="InterPro" id="IPR037682">
    <property type="entry name" value="TonB_C"/>
</dbReference>
<evidence type="ECO:0000313" key="5">
    <source>
        <dbReference type="Proteomes" id="UP000295414"/>
    </source>
</evidence>
<dbReference type="Pfam" id="PF03544">
    <property type="entry name" value="TonB_C"/>
    <property type="match status" value="1"/>
</dbReference>
<feature type="region of interest" description="Disordered" evidence="1">
    <location>
        <begin position="24"/>
        <end position="45"/>
    </location>
</feature>
<keyword evidence="2" id="KW-0732">Signal</keyword>
<evidence type="ECO:0000313" key="4">
    <source>
        <dbReference type="EMBL" id="TCT20554.1"/>
    </source>
</evidence>
<keyword evidence="5" id="KW-1185">Reference proteome</keyword>
<feature type="compositionally biased region" description="Polar residues" evidence="1">
    <location>
        <begin position="24"/>
        <end position="38"/>
    </location>
</feature>
<evidence type="ECO:0000259" key="3">
    <source>
        <dbReference type="Pfam" id="PF03544"/>
    </source>
</evidence>
<dbReference type="Gene3D" id="3.30.1150.10">
    <property type="match status" value="1"/>
</dbReference>
<dbReference type="Proteomes" id="UP000295414">
    <property type="component" value="Unassembled WGS sequence"/>
</dbReference>
<feature type="signal peptide" evidence="2">
    <location>
        <begin position="1"/>
        <end position="21"/>
    </location>
</feature>
<reference evidence="4 5" key="1">
    <citation type="submission" date="2019-03" db="EMBL/GenBank/DDBJ databases">
        <title>Genomic Encyclopedia of Type Strains, Phase IV (KMG-IV): sequencing the most valuable type-strain genomes for metagenomic binning, comparative biology and taxonomic classification.</title>
        <authorList>
            <person name="Goeker M."/>
        </authorList>
    </citation>
    <scope>NUCLEOTIDE SEQUENCE [LARGE SCALE GENOMIC DNA]</scope>
    <source>
        <strain evidence="4 5">DSM 13605</strain>
    </source>
</reference>
<sequence length="188" mass="18984">MPKFRFLLAAATAGLAAVAAAAQSQSPAPRWSSNTDYSTPGARDLPVTCRRGDLQPFEGKTMAQVFGDAWPAAPEMTASHTPPKVVSSAKVIPPRGLEGKPATVVVAVLVGADGKPLASEAVCISDNAFTIAAKRVLRNASFEPATIDGKPVTSVLAVPISFRPVRRGGGDSGGGSGGDSGSGGGSQE</sequence>
<protein>
    <submittedName>
        <fullName evidence="4">TonB-like protein</fullName>
    </submittedName>
</protein>
<dbReference type="RefSeq" id="WP_162797722.1">
    <property type="nucleotide sequence ID" value="NZ_MSZW01000026.1"/>
</dbReference>
<feature type="chain" id="PRO_5020887029" evidence="2">
    <location>
        <begin position="22"/>
        <end position="188"/>
    </location>
</feature>
<organism evidence="4 5">
    <name type="scientific">Thermomonas haemolytica</name>
    <dbReference type="NCBI Taxonomy" id="141949"/>
    <lineage>
        <taxon>Bacteria</taxon>
        <taxon>Pseudomonadati</taxon>
        <taxon>Pseudomonadota</taxon>
        <taxon>Gammaproteobacteria</taxon>
        <taxon>Lysobacterales</taxon>
        <taxon>Lysobacteraceae</taxon>
        <taxon>Thermomonas</taxon>
    </lineage>
</organism>
<feature type="compositionally biased region" description="Gly residues" evidence="1">
    <location>
        <begin position="170"/>
        <end position="188"/>
    </location>
</feature>
<dbReference type="EMBL" id="SMAP01000011">
    <property type="protein sequence ID" value="TCT20554.1"/>
    <property type="molecule type" value="Genomic_DNA"/>
</dbReference>
<feature type="domain" description="TonB C-terminal" evidence="3">
    <location>
        <begin position="99"/>
        <end position="163"/>
    </location>
</feature>
<feature type="region of interest" description="Disordered" evidence="1">
    <location>
        <begin position="163"/>
        <end position="188"/>
    </location>
</feature>
<dbReference type="SUPFAM" id="SSF74653">
    <property type="entry name" value="TolA/TonB C-terminal domain"/>
    <property type="match status" value="1"/>
</dbReference>
<dbReference type="GO" id="GO:0055085">
    <property type="term" value="P:transmembrane transport"/>
    <property type="evidence" value="ECO:0007669"/>
    <property type="project" value="InterPro"/>
</dbReference>
<dbReference type="AlphaFoldDB" id="A0A4R3MW41"/>
<accession>A0A4R3MW41</accession>
<proteinExistence type="predicted"/>
<gene>
    <name evidence="4" type="ORF">EDC34_11141</name>
</gene>
<evidence type="ECO:0000256" key="2">
    <source>
        <dbReference type="SAM" id="SignalP"/>
    </source>
</evidence>